<protein>
    <submittedName>
        <fullName evidence="2">Uncharacterized protein</fullName>
    </submittedName>
</protein>
<evidence type="ECO:0000313" key="3">
    <source>
        <dbReference type="Proteomes" id="UP001374535"/>
    </source>
</evidence>
<name>A0AAQ3P183_VIGMU</name>
<accession>A0AAQ3P183</accession>
<feature type="region of interest" description="Disordered" evidence="1">
    <location>
        <begin position="298"/>
        <end position="322"/>
    </location>
</feature>
<dbReference type="Proteomes" id="UP001374535">
    <property type="component" value="Chromosome 2"/>
</dbReference>
<proteinExistence type="predicted"/>
<dbReference type="AlphaFoldDB" id="A0AAQ3P183"/>
<sequence length="361" mass="38045">MVKRELEIRDVRLHLRIEKLFHNECEKEEKLLTYRQHKGTQSGYVSLKSPTGNCHEILRQRHAGFSGIVLFLVHAPKGLVIRPFVSPHHVQKLVFGSPFIGAFVGEENGSPTNAEEAIGYQHGLVVPEVPILSDVLGADDDGISIAVNLKHVFGEIDGDDAGAAAHAAKVEAFDIATELVLVDDHGGKGGRGVEEAAIDDEDSDVLGFDAGVGEEVVKGAEHDLFGLFPGGGHGGAGGDGVHGLGEVGFLAEARAEENLALEIEGGGEEVAGEGGVVDELLEVDGEVIWGTVAGEVEEVDGGGAGHDVEGGSQGEDGGNSDDAEEVVLEVGPELLNVLRLHLRGLYDDYGHQREQAQGHQV</sequence>
<feature type="compositionally biased region" description="Gly residues" evidence="1">
    <location>
        <begin position="301"/>
        <end position="317"/>
    </location>
</feature>
<dbReference type="EMBL" id="CP144699">
    <property type="protein sequence ID" value="WVZ20186.1"/>
    <property type="molecule type" value="Genomic_DNA"/>
</dbReference>
<gene>
    <name evidence="2" type="ORF">V8G54_007508</name>
</gene>
<keyword evidence="3" id="KW-1185">Reference proteome</keyword>
<evidence type="ECO:0000313" key="2">
    <source>
        <dbReference type="EMBL" id="WVZ20186.1"/>
    </source>
</evidence>
<organism evidence="2 3">
    <name type="scientific">Vigna mungo</name>
    <name type="common">Black gram</name>
    <name type="synonym">Phaseolus mungo</name>
    <dbReference type="NCBI Taxonomy" id="3915"/>
    <lineage>
        <taxon>Eukaryota</taxon>
        <taxon>Viridiplantae</taxon>
        <taxon>Streptophyta</taxon>
        <taxon>Embryophyta</taxon>
        <taxon>Tracheophyta</taxon>
        <taxon>Spermatophyta</taxon>
        <taxon>Magnoliopsida</taxon>
        <taxon>eudicotyledons</taxon>
        <taxon>Gunneridae</taxon>
        <taxon>Pentapetalae</taxon>
        <taxon>rosids</taxon>
        <taxon>fabids</taxon>
        <taxon>Fabales</taxon>
        <taxon>Fabaceae</taxon>
        <taxon>Papilionoideae</taxon>
        <taxon>50 kb inversion clade</taxon>
        <taxon>NPAAA clade</taxon>
        <taxon>indigoferoid/millettioid clade</taxon>
        <taxon>Phaseoleae</taxon>
        <taxon>Vigna</taxon>
    </lineage>
</organism>
<reference evidence="2 3" key="1">
    <citation type="journal article" date="2023" name="Life. Sci Alliance">
        <title>Evolutionary insights into 3D genome organization and epigenetic landscape of Vigna mungo.</title>
        <authorList>
            <person name="Junaid A."/>
            <person name="Singh B."/>
            <person name="Bhatia S."/>
        </authorList>
    </citation>
    <scope>NUCLEOTIDE SEQUENCE [LARGE SCALE GENOMIC DNA]</scope>
    <source>
        <strain evidence="2">Urdbean</strain>
    </source>
</reference>
<evidence type="ECO:0000256" key="1">
    <source>
        <dbReference type="SAM" id="MobiDB-lite"/>
    </source>
</evidence>